<accession>A0A369WB05</accession>
<evidence type="ECO:0000313" key="7">
    <source>
        <dbReference type="Proteomes" id="UP000253769"/>
    </source>
</evidence>
<sequence length="244" mass="27534">MLTLRALLFYLLMMVATVVCSLFSLVFASWMPFRQRFHVVVMANRFYIFALRWVCGIRYQVRGLENLPKDRPFVLLANHQSEWETIYLQLLIQPLSTVLKRELLRIPFFGWALALLRPIAIDRSKRAGALKQLLAKGKNRLGEGIPVMIFPQGTRVPYGELGKFNKGGAMLACSAGVPIVPLCHNAGAHWPSGQLIKYPGLVEVEIGEPIETLDTDVNSVHQSSTEWIQQRLQQQCSDAVEAKS</sequence>
<keyword evidence="4" id="KW-1133">Transmembrane helix</keyword>
<name>A0A369WB05_9GAMM</name>
<reference evidence="6 7" key="1">
    <citation type="submission" date="2018-07" db="EMBL/GenBank/DDBJ databases">
        <title>Motiliproteus coralliicola sp. nov., a bacterium isolated from Coral.</title>
        <authorList>
            <person name="Wang G."/>
        </authorList>
    </citation>
    <scope>NUCLEOTIDE SEQUENCE [LARGE SCALE GENOMIC DNA]</scope>
    <source>
        <strain evidence="6 7">C34</strain>
    </source>
</reference>
<dbReference type="GO" id="GO:0006654">
    <property type="term" value="P:phosphatidic acid biosynthetic process"/>
    <property type="evidence" value="ECO:0007669"/>
    <property type="project" value="TreeGrafter"/>
</dbReference>
<keyword evidence="7" id="KW-1185">Reference proteome</keyword>
<evidence type="ECO:0000256" key="1">
    <source>
        <dbReference type="ARBA" id="ARBA00005189"/>
    </source>
</evidence>
<evidence type="ECO:0000256" key="3">
    <source>
        <dbReference type="ARBA" id="ARBA00023315"/>
    </source>
</evidence>
<dbReference type="CDD" id="cd07989">
    <property type="entry name" value="LPLAT_AGPAT-like"/>
    <property type="match status" value="1"/>
</dbReference>
<dbReference type="PANTHER" id="PTHR10434:SF40">
    <property type="entry name" value="1-ACYL-SN-GLYCEROL-3-PHOSPHATE ACYLTRANSFERASE"/>
    <property type="match status" value="1"/>
</dbReference>
<dbReference type="OrthoDB" id="9812274at2"/>
<evidence type="ECO:0000313" key="6">
    <source>
        <dbReference type="EMBL" id="RDE18483.1"/>
    </source>
</evidence>
<feature type="domain" description="Phospholipid/glycerol acyltransferase" evidence="5">
    <location>
        <begin position="73"/>
        <end position="187"/>
    </location>
</feature>
<comment type="pathway">
    <text evidence="1">Lipid metabolism.</text>
</comment>
<keyword evidence="3 6" id="KW-0012">Acyltransferase</keyword>
<organism evidence="6 7">
    <name type="scientific">Motiliproteus coralliicola</name>
    <dbReference type="NCBI Taxonomy" id="2283196"/>
    <lineage>
        <taxon>Bacteria</taxon>
        <taxon>Pseudomonadati</taxon>
        <taxon>Pseudomonadota</taxon>
        <taxon>Gammaproteobacteria</taxon>
        <taxon>Oceanospirillales</taxon>
        <taxon>Oceanospirillaceae</taxon>
        <taxon>Motiliproteus</taxon>
    </lineage>
</organism>
<dbReference type="Proteomes" id="UP000253769">
    <property type="component" value="Unassembled WGS sequence"/>
</dbReference>
<keyword evidence="4" id="KW-0812">Transmembrane</keyword>
<comment type="caution">
    <text evidence="6">The sequence shown here is derived from an EMBL/GenBank/DDBJ whole genome shotgun (WGS) entry which is preliminary data.</text>
</comment>
<dbReference type="PANTHER" id="PTHR10434">
    <property type="entry name" value="1-ACYL-SN-GLYCEROL-3-PHOSPHATE ACYLTRANSFERASE"/>
    <property type="match status" value="1"/>
</dbReference>
<keyword evidence="2 6" id="KW-0808">Transferase</keyword>
<dbReference type="EMBL" id="QQOH01000005">
    <property type="protein sequence ID" value="RDE18483.1"/>
    <property type="molecule type" value="Genomic_DNA"/>
</dbReference>
<dbReference type="GO" id="GO:0003841">
    <property type="term" value="F:1-acylglycerol-3-phosphate O-acyltransferase activity"/>
    <property type="evidence" value="ECO:0007669"/>
    <property type="project" value="TreeGrafter"/>
</dbReference>
<dbReference type="RefSeq" id="WP_114697061.1">
    <property type="nucleotide sequence ID" value="NZ_QQOH01000005.1"/>
</dbReference>
<evidence type="ECO:0000256" key="2">
    <source>
        <dbReference type="ARBA" id="ARBA00022679"/>
    </source>
</evidence>
<dbReference type="InterPro" id="IPR002123">
    <property type="entry name" value="Plipid/glycerol_acylTrfase"/>
</dbReference>
<evidence type="ECO:0000259" key="5">
    <source>
        <dbReference type="SMART" id="SM00563"/>
    </source>
</evidence>
<evidence type="ECO:0000256" key="4">
    <source>
        <dbReference type="SAM" id="Phobius"/>
    </source>
</evidence>
<gene>
    <name evidence="6" type="ORF">DV711_17705</name>
</gene>
<dbReference type="AlphaFoldDB" id="A0A369WB05"/>
<proteinExistence type="predicted"/>
<feature type="transmembrane region" description="Helical" evidence="4">
    <location>
        <begin position="7"/>
        <end position="31"/>
    </location>
</feature>
<protein>
    <submittedName>
        <fullName evidence="6">1-acyl-sn-glycerol-3-phosphate acyltransferase</fullName>
    </submittedName>
</protein>
<dbReference type="SUPFAM" id="SSF69593">
    <property type="entry name" value="Glycerol-3-phosphate (1)-acyltransferase"/>
    <property type="match status" value="1"/>
</dbReference>
<dbReference type="Pfam" id="PF01553">
    <property type="entry name" value="Acyltransferase"/>
    <property type="match status" value="1"/>
</dbReference>
<keyword evidence="4" id="KW-0472">Membrane</keyword>
<dbReference type="SMART" id="SM00563">
    <property type="entry name" value="PlsC"/>
    <property type="match status" value="1"/>
</dbReference>